<dbReference type="STRING" id="1114924.SAMN05216258_11366"/>
<dbReference type="AlphaFoldDB" id="A0A1I3NFY6"/>
<gene>
    <name evidence="3" type="ORF">SAMN05216258_11366</name>
</gene>
<dbReference type="Proteomes" id="UP000199377">
    <property type="component" value="Unassembled WGS sequence"/>
</dbReference>
<evidence type="ECO:0000256" key="2">
    <source>
        <dbReference type="SAM" id="SignalP"/>
    </source>
</evidence>
<protein>
    <recommendedName>
        <fullName evidence="5">17 kDa surface antigen</fullName>
    </recommendedName>
</protein>
<dbReference type="EMBL" id="FOQH01000013">
    <property type="protein sequence ID" value="SFJ08115.1"/>
    <property type="molecule type" value="Genomic_DNA"/>
</dbReference>
<evidence type="ECO:0008006" key="5">
    <source>
        <dbReference type="Google" id="ProtNLM"/>
    </source>
</evidence>
<feature type="compositionally biased region" description="Gly residues" evidence="1">
    <location>
        <begin position="66"/>
        <end position="77"/>
    </location>
</feature>
<keyword evidence="4" id="KW-1185">Reference proteome</keyword>
<proteinExistence type="predicted"/>
<organism evidence="3 4">
    <name type="scientific">Albimonas pacifica</name>
    <dbReference type="NCBI Taxonomy" id="1114924"/>
    <lineage>
        <taxon>Bacteria</taxon>
        <taxon>Pseudomonadati</taxon>
        <taxon>Pseudomonadota</taxon>
        <taxon>Alphaproteobacteria</taxon>
        <taxon>Rhodobacterales</taxon>
        <taxon>Paracoccaceae</taxon>
        <taxon>Albimonas</taxon>
    </lineage>
</organism>
<feature type="chain" id="PRO_5011744774" description="17 kDa surface antigen" evidence="2">
    <location>
        <begin position="21"/>
        <end position="169"/>
    </location>
</feature>
<accession>A0A1I3NFY6</accession>
<feature type="region of interest" description="Disordered" evidence="1">
    <location>
        <begin position="60"/>
        <end position="98"/>
    </location>
</feature>
<evidence type="ECO:0000313" key="3">
    <source>
        <dbReference type="EMBL" id="SFJ08115.1"/>
    </source>
</evidence>
<reference evidence="3 4" key="1">
    <citation type="submission" date="2016-10" db="EMBL/GenBank/DDBJ databases">
        <authorList>
            <person name="de Groot N.N."/>
        </authorList>
    </citation>
    <scope>NUCLEOTIDE SEQUENCE [LARGE SCALE GENOMIC DNA]</scope>
    <source>
        <strain evidence="3 4">CGMCC 1.11030</strain>
    </source>
</reference>
<sequence>MRRLVLSAAAACLAASAAGAAPSSGAAPGAADGAAPALFAPLAIPGIAEAPDPAGEILLAKKSGKGKGPGARPGNRGGAPVRKPGSGRHGAGVNYKSGNNIVVNRGRPGYNGYRPGGGRYYYDDDDNDGLAGALVGGVIGLGVGAAIANSSEPQNTCVDNNGDGVCDAY</sequence>
<evidence type="ECO:0000313" key="4">
    <source>
        <dbReference type="Proteomes" id="UP000199377"/>
    </source>
</evidence>
<evidence type="ECO:0000256" key="1">
    <source>
        <dbReference type="SAM" id="MobiDB-lite"/>
    </source>
</evidence>
<keyword evidence="2" id="KW-0732">Signal</keyword>
<name>A0A1I3NFY6_9RHOB</name>
<feature type="signal peptide" evidence="2">
    <location>
        <begin position="1"/>
        <end position="20"/>
    </location>
</feature>
<dbReference type="RefSeq" id="WP_092864900.1">
    <property type="nucleotide sequence ID" value="NZ_FOQH01000013.1"/>
</dbReference>